<organism evidence="5 6">
    <name type="scientific">Pygocentrus nattereri</name>
    <name type="common">Red-bellied piranha</name>
    <dbReference type="NCBI Taxonomy" id="42514"/>
    <lineage>
        <taxon>Eukaryota</taxon>
        <taxon>Metazoa</taxon>
        <taxon>Chordata</taxon>
        <taxon>Craniata</taxon>
        <taxon>Vertebrata</taxon>
        <taxon>Euteleostomi</taxon>
        <taxon>Actinopterygii</taxon>
        <taxon>Neopterygii</taxon>
        <taxon>Teleostei</taxon>
        <taxon>Ostariophysi</taxon>
        <taxon>Characiformes</taxon>
        <taxon>Characoidei</taxon>
        <taxon>Pygocentrus</taxon>
    </lineage>
</organism>
<reference evidence="5" key="2">
    <citation type="submission" date="2025-08" db="UniProtKB">
        <authorList>
            <consortium name="Ensembl"/>
        </authorList>
    </citation>
    <scope>IDENTIFICATION</scope>
</reference>
<evidence type="ECO:0000256" key="3">
    <source>
        <dbReference type="SAM" id="Phobius"/>
    </source>
</evidence>
<name>A0A3B4BQU2_PYGNA</name>
<keyword evidence="2" id="KW-1015">Disulfide bond</keyword>
<keyword evidence="3" id="KW-0472">Membrane</keyword>
<dbReference type="PROSITE" id="PS00615">
    <property type="entry name" value="C_TYPE_LECTIN_1"/>
    <property type="match status" value="1"/>
</dbReference>
<dbReference type="SUPFAM" id="SSF56436">
    <property type="entry name" value="C-type lectin-like"/>
    <property type="match status" value="1"/>
</dbReference>
<dbReference type="InterPro" id="IPR018378">
    <property type="entry name" value="C-type_lectin_CS"/>
</dbReference>
<evidence type="ECO:0000256" key="1">
    <source>
        <dbReference type="ARBA" id="ARBA00022734"/>
    </source>
</evidence>
<feature type="domain" description="C-type lectin" evidence="4">
    <location>
        <begin position="140"/>
        <end position="254"/>
    </location>
</feature>
<dbReference type="PANTHER" id="PTHR22803">
    <property type="entry name" value="MANNOSE, PHOSPHOLIPASE, LECTIN RECEPTOR RELATED"/>
    <property type="match status" value="1"/>
</dbReference>
<proteinExistence type="predicted"/>
<dbReference type="Pfam" id="PF00059">
    <property type="entry name" value="Lectin_C"/>
    <property type="match status" value="1"/>
</dbReference>
<sequence>MSLNKSERNYIRIILQNESNNLVSQGSLTNGNCPTDLKSADVCVVCVCISSEGEKTLNECWRRSTSCLGLLCALQLGHLQYTINDLAVEKDQLQTSKNNLTTFKGLLQKENDILIKKFTDLGKLVLVLYLTLLTAGWKYFNFSIYYTSTEKLSWTESRERCRRKGADLVVINSREEQMFISGFSREVWIGLTDAETEGVWKWVDDTLHTLGYWMQDQPNNSNGNQNCVSVQTEAHPLNSWNDFQCIYKKHWVCEK</sequence>
<dbReference type="GO" id="GO:0030246">
    <property type="term" value="F:carbohydrate binding"/>
    <property type="evidence" value="ECO:0007669"/>
    <property type="project" value="UniProtKB-KW"/>
</dbReference>
<dbReference type="STRING" id="42514.ENSPNAP00000000794"/>
<dbReference type="PROSITE" id="PS50041">
    <property type="entry name" value="C_TYPE_LECTIN_2"/>
    <property type="match status" value="1"/>
</dbReference>
<dbReference type="Proteomes" id="UP001501920">
    <property type="component" value="Chromosome 5"/>
</dbReference>
<protein>
    <recommendedName>
        <fullName evidence="4">C-type lectin domain-containing protein</fullName>
    </recommendedName>
</protein>
<dbReference type="AlphaFoldDB" id="A0A3B4BQU2"/>
<reference evidence="5" key="3">
    <citation type="submission" date="2025-09" db="UniProtKB">
        <authorList>
            <consortium name="Ensembl"/>
        </authorList>
    </citation>
    <scope>IDENTIFICATION</scope>
</reference>
<accession>A0A3B4BQU2</accession>
<keyword evidence="1" id="KW-0430">Lectin</keyword>
<reference evidence="5 6" key="1">
    <citation type="submission" date="2020-10" db="EMBL/GenBank/DDBJ databases">
        <title>Pygocentrus nattereri (red-bellied piranha) genome, fPygNat1, primary haplotype.</title>
        <authorList>
            <person name="Myers G."/>
            <person name="Meyer A."/>
            <person name="Karagic N."/>
            <person name="Pippel M."/>
            <person name="Winkler S."/>
            <person name="Tracey A."/>
            <person name="Wood J."/>
            <person name="Formenti G."/>
            <person name="Howe K."/>
            <person name="Fedrigo O."/>
            <person name="Jarvis E.D."/>
        </authorList>
    </citation>
    <scope>NUCLEOTIDE SEQUENCE [LARGE SCALE GENOMIC DNA]</scope>
</reference>
<dbReference type="CDD" id="cd03590">
    <property type="entry name" value="CLECT_DC-SIGN_like"/>
    <property type="match status" value="1"/>
</dbReference>
<dbReference type="InterPro" id="IPR016187">
    <property type="entry name" value="CTDL_fold"/>
</dbReference>
<dbReference type="GeneTree" id="ENSGT01020000230338"/>
<dbReference type="Ensembl" id="ENSPNAT00000013251.2">
    <property type="protein sequence ID" value="ENSPNAP00000000794.2"/>
    <property type="gene ID" value="ENSPNAG00000007740.2"/>
</dbReference>
<evidence type="ECO:0000256" key="2">
    <source>
        <dbReference type="ARBA" id="ARBA00023157"/>
    </source>
</evidence>
<dbReference type="InterPro" id="IPR050111">
    <property type="entry name" value="C-type_lectin/snaclec_domain"/>
</dbReference>
<keyword evidence="3" id="KW-1133">Transmembrane helix</keyword>
<evidence type="ECO:0000313" key="5">
    <source>
        <dbReference type="Ensembl" id="ENSPNAP00000000794.2"/>
    </source>
</evidence>
<evidence type="ECO:0000313" key="6">
    <source>
        <dbReference type="Proteomes" id="UP001501920"/>
    </source>
</evidence>
<evidence type="ECO:0000259" key="4">
    <source>
        <dbReference type="PROSITE" id="PS50041"/>
    </source>
</evidence>
<dbReference type="Gene3D" id="3.10.100.10">
    <property type="entry name" value="Mannose-Binding Protein A, subunit A"/>
    <property type="match status" value="1"/>
</dbReference>
<dbReference type="InterPro" id="IPR033989">
    <property type="entry name" value="CD209-like_CTLD"/>
</dbReference>
<keyword evidence="3" id="KW-0812">Transmembrane</keyword>
<dbReference type="InterPro" id="IPR001304">
    <property type="entry name" value="C-type_lectin-like"/>
</dbReference>
<dbReference type="Gene3D" id="1.20.5.400">
    <property type="match status" value="1"/>
</dbReference>
<feature type="transmembrane region" description="Helical" evidence="3">
    <location>
        <begin position="121"/>
        <end position="140"/>
    </location>
</feature>
<keyword evidence="6" id="KW-1185">Reference proteome</keyword>
<dbReference type="SMART" id="SM00034">
    <property type="entry name" value="CLECT"/>
    <property type="match status" value="1"/>
</dbReference>
<dbReference type="InterPro" id="IPR016186">
    <property type="entry name" value="C-type_lectin-like/link_sf"/>
</dbReference>